<evidence type="ECO:0000256" key="4">
    <source>
        <dbReference type="SAM" id="MobiDB-lite"/>
    </source>
</evidence>
<dbReference type="PANTHER" id="PTHR21043">
    <property type="entry name" value="IOJAP SUPERFAMILY ORTHOLOG"/>
    <property type="match status" value="1"/>
</dbReference>
<dbReference type="Gene3D" id="3.30.460.10">
    <property type="entry name" value="Beta Polymerase, domain 2"/>
    <property type="match status" value="1"/>
</dbReference>
<dbReference type="Proteomes" id="UP001141552">
    <property type="component" value="Unassembled WGS sequence"/>
</dbReference>
<dbReference type="InterPro" id="IPR043519">
    <property type="entry name" value="NT_sf"/>
</dbReference>
<evidence type="ECO:0000256" key="2">
    <source>
        <dbReference type="ARBA" id="ARBA00010574"/>
    </source>
</evidence>
<dbReference type="GO" id="GO:0017148">
    <property type="term" value="P:negative regulation of translation"/>
    <property type="evidence" value="ECO:0007669"/>
    <property type="project" value="TreeGrafter"/>
</dbReference>
<dbReference type="Pfam" id="PF02410">
    <property type="entry name" value="RsfS"/>
    <property type="match status" value="1"/>
</dbReference>
<organism evidence="5 6">
    <name type="scientific">Turnera subulata</name>
    <dbReference type="NCBI Taxonomy" id="218843"/>
    <lineage>
        <taxon>Eukaryota</taxon>
        <taxon>Viridiplantae</taxon>
        <taxon>Streptophyta</taxon>
        <taxon>Embryophyta</taxon>
        <taxon>Tracheophyta</taxon>
        <taxon>Spermatophyta</taxon>
        <taxon>Magnoliopsida</taxon>
        <taxon>eudicotyledons</taxon>
        <taxon>Gunneridae</taxon>
        <taxon>Pentapetalae</taxon>
        <taxon>rosids</taxon>
        <taxon>fabids</taxon>
        <taxon>Malpighiales</taxon>
        <taxon>Passifloraceae</taxon>
        <taxon>Turnera</taxon>
    </lineage>
</organism>
<reference evidence="5" key="2">
    <citation type="journal article" date="2023" name="Plants (Basel)">
        <title>Annotation of the Turnera subulata (Passifloraceae) Draft Genome Reveals the S-Locus Evolved after the Divergence of Turneroideae from Passifloroideae in a Stepwise Manner.</title>
        <authorList>
            <person name="Henning P.M."/>
            <person name="Roalson E.H."/>
            <person name="Mir W."/>
            <person name="McCubbin A.G."/>
            <person name="Shore J.S."/>
        </authorList>
    </citation>
    <scope>NUCLEOTIDE SEQUENCE</scope>
    <source>
        <strain evidence="5">F60SS</strain>
    </source>
</reference>
<keyword evidence="3" id="KW-0496">Mitochondrion</keyword>
<comment type="similarity">
    <text evidence="2">Belongs to the Iojap/RsfS family.</text>
</comment>
<evidence type="ECO:0000313" key="5">
    <source>
        <dbReference type="EMBL" id="KAJ4839398.1"/>
    </source>
</evidence>
<sequence>MLAALRSRSSNISPAAASFSLLLNQSLKHNSCLSASNRAFSSPTTTEESQNQHILDLPEILKVLNKVRADDVRVFPAGKHAEWADYLVIASGRSDWHVKNIASALTFQAKQGQRGAKRMLLPSVEGRKGGKWIVIDSGKVIVHALEEDARAYYNLEELWGSDAQKEESDQDLENPFVKIRPKNNSKKRVHKKA</sequence>
<comment type="subcellular location">
    <subcellularLocation>
        <location evidence="1">Mitochondrion</location>
    </subcellularLocation>
</comment>
<dbReference type="NCBIfam" id="TIGR00090">
    <property type="entry name" value="rsfS_iojap_ybeB"/>
    <property type="match status" value="1"/>
</dbReference>
<dbReference type="PANTHER" id="PTHR21043:SF0">
    <property type="entry name" value="MITOCHONDRIAL ASSEMBLY OF RIBOSOMAL LARGE SUBUNIT PROTEIN 1"/>
    <property type="match status" value="1"/>
</dbReference>
<evidence type="ECO:0000256" key="3">
    <source>
        <dbReference type="ARBA" id="ARBA00023128"/>
    </source>
</evidence>
<proteinExistence type="inferred from homology"/>
<dbReference type="HAMAP" id="MF_01477">
    <property type="entry name" value="Iojap_RsfS"/>
    <property type="match status" value="1"/>
</dbReference>
<name>A0A9Q0JF45_9ROSI</name>
<dbReference type="EMBL" id="JAKUCV010003328">
    <property type="protein sequence ID" value="KAJ4839398.1"/>
    <property type="molecule type" value="Genomic_DNA"/>
</dbReference>
<dbReference type="GO" id="GO:0090071">
    <property type="term" value="P:negative regulation of ribosome biogenesis"/>
    <property type="evidence" value="ECO:0007669"/>
    <property type="project" value="TreeGrafter"/>
</dbReference>
<dbReference type="OrthoDB" id="21330at2759"/>
<dbReference type="FunFam" id="3.30.460.10:FF:000018">
    <property type="entry name" value="Mitochondrial assembly of ribosomal large subunit 1"/>
    <property type="match status" value="1"/>
</dbReference>
<gene>
    <name evidence="5" type="ORF">Tsubulata_016851</name>
</gene>
<dbReference type="SUPFAM" id="SSF81301">
    <property type="entry name" value="Nucleotidyltransferase"/>
    <property type="match status" value="1"/>
</dbReference>
<dbReference type="GO" id="GO:0043023">
    <property type="term" value="F:ribosomal large subunit binding"/>
    <property type="evidence" value="ECO:0007669"/>
    <property type="project" value="TreeGrafter"/>
</dbReference>
<dbReference type="GO" id="GO:0005739">
    <property type="term" value="C:mitochondrion"/>
    <property type="evidence" value="ECO:0007669"/>
    <property type="project" value="UniProtKB-SubCell"/>
</dbReference>
<evidence type="ECO:0000313" key="6">
    <source>
        <dbReference type="Proteomes" id="UP001141552"/>
    </source>
</evidence>
<evidence type="ECO:0000256" key="1">
    <source>
        <dbReference type="ARBA" id="ARBA00004173"/>
    </source>
</evidence>
<protein>
    <recommendedName>
        <fullName evidence="7">Ribosome silencing factor</fullName>
    </recommendedName>
</protein>
<accession>A0A9Q0JF45</accession>
<feature type="region of interest" description="Disordered" evidence="4">
    <location>
        <begin position="164"/>
        <end position="193"/>
    </location>
</feature>
<evidence type="ECO:0008006" key="7">
    <source>
        <dbReference type="Google" id="ProtNLM"/>
    </source>
</evidence>
<keyword evidence="6" id="KW-1185">Reference proteome</keyword>
<reference evidence="5" key="1">
    <citation type="submission" date="2022-02" db="EMBL/GenBank/DDBJ databases">
        <authorList>
            <person name="Henning P.M."/>
            <person name="McCubbin A.G."/>
            <person name="Shore J.S."/>
        </authorList>
    </citation>
    <scope>NUCLEOTIDE SEQUENCE</scope>
    <source>
        <strain evidence="5">F60SS</strain>
        <tissue evidence="5">Leaves</tissue>
    </source>
</reference>
<dbReference type="InterPro" id="IPR004394">
    <property type="entry name" value="Iojap/RsfS/C7orf30"/>
</dbReference>
<feature type="compositionally biased region" description="Basic residues" evidence="4">
    <location>
        <begin position="179"/>
        <end position="193"/>
    </location>
</feature>
<dbReference type="AlphaFoldDB" id="A0A9Q0JF45"/>
<comment type="caution">
    <text evidence="5">The sequence shown here is derived from an EMBL/GenBank/DDBJ whole genome shotgun (WGS) entry which is preliminary data.</text>
</comment>